<feature type="region of interest" description="Disordered" evidence="1">
    <location>
        <begin position="1"/>
        <end position="31"/>
    </location>
</feature>
<dbReference type="Pfam" id="PF04972">
    <property type="entry name" value="BON"/>
    <property type="match status" value="1"/>
</dbReference>
<organism evidence="3 4">
    <name type="scientific">Posidoniimonas corsicana</name>
    <dbReference type="NCBI Taxonomy" id="1938618"/>
    <lineage>
        <taxon>Bacteria</taxon>
        <taxon>Pseudomonadati</taxon>
        <taxon>Planctomycetota</taxon>
        <taxon>Planctomycetia</taxon>
        <taxon>Pirellulales</taxon>
        <taxon>Lacipirellulaceae</taxon>
        <taxon>Posidoniimonas</taxon>
    </lineage>
</organism>
<feature type="compositionally biased region" description="Polar residues" evidence="1">
    <location>
        <begin position="1"/>
        <end position="18"/>
    </location>
</feature>
<evidence type="ECO:0000313" key="3">
    <source>
        <dbReference type="EMBL" id="TWT33885.1"/>
    </source>
</evidence>
<reference evidence="3 4" key="1">
    <citation type="submission" date="2019-02" db="EMBL/GenBank/DDBJ databases">
        <title>Deep-cultivation of Planctomycetes and their phenomic and genomic characterization uncovers novel biology.</title>
        <authorList>
            <person name="Wiegand S."/>
            <person name="Jogler M."/>
            <person name="Boedeker C."/>
            <person name="Pinto D."/>
            <person name="Vollmers J."/>
            <person name="Rivas-Marin E."/>
            <person name="Kohn T."/>
            <person name="Peeters S.H."/>
            <person name="Heuer A."/>
            <person name="Rast P."/>
            <person name="Oberbeckmann S."/>
            <person name="Bunk B."/>
            <person name="Jeske O."/>
            <person name="Meyerdierks A."/>
            <person name="Storesund J.E."/>
            <person name="Kallscheuer N."/>
            <person name="Luecker S."/>
            <person name="Lage O.M."/>
            <person name="Pohl T."/>
            <person name="Merkel B.J."/>
            <person name="Hornburger P."/>
            <person name="Mueller R.-W."/>
            <person name="Bruemmer F."/>
            <person name="Labrenz M."/>
            <person name="Spormann A.M."/>
            <person name="Op Den Camp H."/>
            <person name="Overmann J."/>
            <person name="Amann R."/>
            <person name="Jetten M.S.M."/>
            <person name="Mascher T."/>
            <person name="Medema M.H."/>
            <person name="Devos D.P."/>
            <person name="Kaster A.-K."/>
            <person name="Ovreas L."/>
            <person name="Rohde M."/>
            <person name="Galperin M.Y."/>
            <person name="Jogler C."/>
        </authorList>
    </citation>
    <scope>NUCLEOTIDE SEQUENCE [LARGE SCALE GENOMIC DNA]</scope>
    <source>
        <strain evidence="3 4">KOR34</strain>
    </source>
</reference>
<proteinExistence type="predicted"/>
<evidence type="ECO:0000313" key="4">
    <source>
        <dbReference type="Proteomes" id="UP000316714"/>
    </source>
</evidence>
<gene>
    <name evidence="3" type="ORF">KOR34_37210</name>
</gene>
<dbReference type="InterPro" id="IPR007055">
    <property type="entry name" value="BON_dom"/>
</dbReference>
<keyword evidence="4" id="KW-1185">Reference proteome</keyword>
<dbReference type="EMBL" id="SIHJ01000002">
    <property type="protein sequence ID" value="TWT33885.1"/>
    <property type="molecule type" value="Genomic_DNA"/>
</dbReference>
<dbReference type="AlphaFoldDB" id="A0A5C5V828"/>
<dbReference type="RefSeq" id="WP_146566874.1">
    <property type="nucleotide sequence ID" value="NZ_SIHJ01000002.1"/>
</dbReference>
<accession>A0A5C5V828</accession>
<dbReference type="Gene3D" id="3.30.1340.30">
    <property type="match status" value="1"/>
</dbReference>
<evidence type="ECO:0000256" key="1">
    <source>
        <dbReference type="SAM" id="MobiDB-lite"/>
    </source>
</evidence>
<dbReference type="Proteomes" id="UP000316714">
    <property type="component" value="Unassembled WGS sequence"/>
</dbReference>
<sequence length="82" mass="9027">MFGQNQVPDRSLQKTVNQRLERTGTGAQSKVTATVQQGTVTLSGALQYENQRRPIVKAVGNIAGVRRVVDQLKSPPKRRPQS</sequence>
<dbReference type="PROSITE" id="PS50914">
    <property type="entry name" value="BON"/>
    <property type="match status" value="1"/>
</dbReference>
<comment type="caution">
    <text evidence="3">The sequence shown here is derived from an EMBL/GenBank/DDBJ whole genome shotgun (WGS) entry which is preliminary data.</text>
</comment>
<dbReference type="OrthoDB" id="285310at2"/>
<name>A0A5C5V828_9BACT</name>
<protein>
    <submittedName>
        <fullName evidence="3">LysM domain/BON superfamily protein</fullName>
    </submittedName>
</protein>
<evidence type="ECO:0000259" key="2">
    <source>
        <dbReference type="PROSITE" id="PS50914"/>
    </source>
</evidence>
<feature type="domain" description="BON" evidence="2">
    <location>
        <begin position="8"/>
        <end position="76"/>
    </location>
</feature>